<dbReference type="CDD" id="cd03784">
    <property type="entry name" value="GT1_Gtf-like"/>
    <property type="match status" value="1"/>
</dbReference>
<dbReference type="RefSeq" id="WP_208471765.1">
    <property type="nucleotide sequence ID" value="NZ_JAGFNS010000029.1"/>
</dbReference>
<dbReference type="Proteomes" id="UP000679690">
    <property type="component" value="Unassembled WGS sequence"/>
</dbReference>
<organism evidence="3 4">
    <name type="scientific">Actinoplanes flavus</name>
    <dbReference type="NCBI Taxonomy" id="2820290"/>
    <lineage>
        <taxon>Bacteria</taxon>
        <taxon>Bacillati</taxon>
        <taxon>Actinomycetota</taxon>
        <taxon>Actinomycetes</taxon>
        <taxon>Micromonosporales</taxon>
        <taxon>Micromonosporaceae</taxon>
        <taxon>Actinoplanes</taxon>
    </lineage>
</organism>
<dbReference type="PANTHER" id="PTHR48050">
    <property type="entry name" value="STEROL 3-BETA-GLUCOSYLTRANSFERASE"/>
    <property type="match status" value="1"/>
</dbReference>
<dbReference type="Gene3D" id="3.40.50.2000">
    <property type="entry name" value="Glycogen Phosphorylase B"/>
    <property type="match status" value="2"/>
</dbReference>
<dbReference type="InterPro" id="IPR050426">
    <property type="entry name" value="Glycosyltransferase_28"/>
</dbReference>
<evidence type="ECO:0000313" key="4">
    <source>
        <dbReference type="Proteomes" id="UP000679690"/>
    </source>
</evidence>
<gene>
    <name evidence="3" type="ORF">J5X75_34165</name>
</gene>
<dbReference type="Pfam" id="PF03033">
    <property type="entry name" value="Glyco_transf_28"/>
    <property type="match status" value="1"/>
</dbReference>
<dbReference type="InterPro" id="IPR010610">
    <property type="entry name" value="EryCIII-like_C"/>
</dbReference>
<dbReference type="Pfam" id="PF06722">
    <property type="entry name" value="EryCIII-like_C"/>
    <property type="match status" value="1"/>
</dbReference>
<sequence length="396" mass="41763">MATIVIVGIGTRGDVVPYTALGSALAAGGDRVTIATHASLRSHVDEAGLGFADLPVEFGADRPLSSARFARLLAGRWLDIGEAVLAAARDADLLLLSPMGWLGYHVAQATGAASMGVFLQPLEPTAAFPPPLVTTRPLGAAGNRAAARAFRVLGQLPFARANAEFRRRLGLPPLGPAAMFRQADEQRWPVLHGFSSAVVPVPADWPEHRPVTGYWWPRGGRGLSPELRRFLDDGEPPVFVGFGSLAAPRLRDVVEQTVAGLGRRVIVQAGAAGLTAGHRDVLTIGDEPHHLLFPRTSVVVHHGGAGTTAAALRAGVPSVVVPFTADQPFWARRVAALGAGPTPIPLRRATPRRLRDAIAVADSHRTGAEAVSRQLATEDGIATAVAEIRRRVLPVQ</sequence>
<dbReference type="InterPro" id="IPR004276">
    <property type="entry name" value="GlycoTrans_28_N"/>
</dbReference>
<feature type="domain" description="Glycosyltransferase family 28 N-terminal" evidence="1">
    <location>
        <begin position="4"/>
        <end position="75"/>
    </location>
</feature>
<accession>A0ABS3UVF7</accession>
<dbReference type="EMBL" id="JAGFNS010000029">
    <property type="protein sequence ID" value="MBO3742568.1"/>
    <property type="molecule type" value="Genomic_DNA"/>
</dbReference>
<evidence type="ECO:0000313" key="3">
    <source>
        <dbReference type="EMBL" id="MBO3742568.1"/>
    </source>
</evidence>
<reference evidence="3 4" key="1">
    <citation type="submission" date="2021-03" db="EMBL/GenBank/DDBJ databases">
        <title>Actinoplanes flavus sp. nov., a novel actinomycete isolated from Coconut Palm rhizosphere soil.</title>
        <authorList>
            <person name="Luo X."/>
        </authorList>
    </citation>
    <scope>NUCLEOTIDE SEQUENCE [LARGE SCALE GENOMIC DNA]</scope>
    <source>
        <strain evidence="3 4">NEAU-H7</strain>
    </source>
</reference>
<proteinExistence type="predicted"/>
<evidence type="ECO:0000259" key="2">
    <source>
        <dbReference type="Pfam" id="PF06722"/>
    </source>
</evidence>
<name>A0ABS3UVF7_9ACTN</name>
<protein>
    <submittedName>
        <fullName evidence="3">Glycosyltransferase family 1 protein</fullName>
    </submittedName>
</protein>
<evidence type="ECO:0000259" key="1">
    <source>
        <dbReference type="Pfam" id="PF03033"/>
    </source>
</evidence>
<comment type="caution">
    <text evidence="3">The sequence shown here is derived from an EMBL/GenBank/DDBJ whole genome shotgun (WGS) entry which is preliminary data.</text>
</comment>
<dbReference type="InterPro" id="IPR002213">
    <property type="entry name" value="UDP_glucos_trans"/>
</dbReference>
<feature type="domain" description="Erythromycin biosynthesis protein CIII-like C-terminal" evidence="2">
    <location>
        <begin position="281"/>
        <end position="379"/>
    </location>
</feature>
<keyword evidence="4" id="KW-1185">Reference proteome</keyword>
<dbReference type="PANTHER" id="PTHR48050:SF13">
    <property type="entry name" value="STEROL 3-BETA-GLUCOSYLTRANSFERASE UGT80A2"/>
    <property type="match status" value="1"/>
</dbReference>
<dbReference type="SUPFAM" id="SSF53756">
    <property type="entry name" value="UDP-Glycosyltransferase/glycogen phosphorylase"/>
    <property type="match status" value="1"/>
</dbReference>